<sequence>MIRLEYFAEQDFQQLIEWVPNAKFCLQWGGDTFSYPLTKEQLREYLLHANHADASDFIYKVIEDSSGNVIGHIALGNIDKKNNSARIRKVLLRATETRGKGYGYAMITTVLKIAFEELLLHKVTLGVFAYNESAIRSYKKAGFKEEGLIRDARKYENEYWDLVEMGMLEQEWMEVQGRN</sequence>
<accession>A0ABW4YF18</accession>
<protein>
    <submittedName>
        <fullName evidence="2">GNAT family N-acetyltransferase</fullName>
        <ecNumber evidence="2">2.3.-.-</ecNumber>
    </submittedName>
</protein>
<reference evidence="3" key="1">
    <citation type="journal article" date="2019" name="Int. J. Syst. Evol. Microbiol.">
        <title>The Global Catalogue of Microorganisms (GCM) 10K type strain sequencing project: providing services to taxonomists for standard genome sequencing and annotation.</title>
        <authorList>
            <consortium name="The Broad Institute Genomics Platform"/>
            <consortium name="The Broad Institute Genome Sequencing Center for Infectious Disease"/>
            <person name="Wu L."/>
            <person name="Ma J."/>
        </authorList>
    </citation>
    <scope>NUCLEOTIDE SEQUENCE [LARGE SCALE GENOMIC DNA]</scope>
    <source>
        <strain evidence="3">GH52</strain>
    </source>
</reference>
<dbReference type="InterPro" id="IPR016181">
    <property type="entry name" value="Acyl_CoA_acyltransferase"/>
</dbReference>
<proteinExistence type="predicted"/>
<keyword evidence="2" id="KW-0012">Acyltransferase</keyword>
<evidence type="ECO:0000259" key="1">
    <source>
        <dbReference type="PROSITE" id="PS51186"/>
    </source>
</evidence>
<dbReference type="EC" id="2.3.-.-" evidence="2"/>
<dbReference type="GO" id="GO:0016746">
    <property type="term" value="F:acyltransferase activity"/>
    <property type="evidence" value="ECO:0007669"/>
    <property type="project" value="UniProtKB-KW"/>
</dbReference>
<dbReference type="EMBL" id="JBHUHO010000003">
    <property type="protein sequence ID" value="MFD2114292.1"/>
    <property type="molecule type" value="Genomic_DNA"/>
</dbReference>
<organism evidence="2 3">
    <name type="scientific">Paenibacillus yanchengensis</name>
    <dbReference type="NCBI Taxonomy" id="2035833"/>
    <lineage>
        <taxon>Bacteria</taxon>
        <taxon>Bacillati</taxon>
        <taxon>Bacillota</taxon>
        <taxon>Bacilli</taxon>
        <taxon>Bacillales</taxon>
        <taxon>Paenibacillaceae</taxon>
        <taxon>Paenibacillus</taxon>
    </lineage>
</organism>
<dbReference type="Pfam" id="PF13420">
    <property type="entry name" value="Acetyltransf_4"/>
    <property type="match status" value="1"/>
</dbReference>
<comment type="caution">
    <text evidence="2">The sequence shown here is derived from an EMBL/GenBank/DDBJ whole genome shotgun (WGS) entry which is preliminary data.</text>
</comment>
<evidence type="ECO:0000313" key="3">
    <source>
        <dbReference type="Proteomes" id="UP001597362"/>
    </source>
</evidence>
<dbReference type="Gene3D" id="3.40.630.30">
    <property type="match status" value="1"/>
</dbReference>
<dbReference type="RefSeq" id="WP_377769264.1">
    <property type="nucleotide sequence ID" value="NZ_JBHUHO010000003.1"/>
</dbReference>
<dbReference type="SUPFAM" id="SSF55729">
    <property type="entry name" value="Acyl-CoA N-acyltransferases (Nat)"/>
    <property type="match status" value="1"/>
</dbReference>
<dbReference type="InterPro" id="IPR000182">
    <property type="entry name" value="GNAT_dom"/>
</dbReference>
<keyword evidence="3" id="KW-1185">Reference proteome</keyword>
<feature type="domain" description="N-acetyltransferase" evidence="1">
    <location>
        <begin position="2"/>
        <end position="166"/>
    </location>
</feature>
<keyword evidence="2" id="KW-0808">Transferase</keyword>
<gene>
    <name evidence="2" type="ORF">ACFSJH_00805</name>
</gene>
<evidence type="ECO:0000313" key="2">
    <source>
        <dbReference type="EMBL" id="MFD2114292.1"/>
    </source>
</evidence>
<dbReference type="PANTHER" id="PTHR43415:SF5">
    <property type="entry name" value="ACETYLTRANSFERASE"/>
    <property type="match status" value="1"/>
</dbReference>
<dbReference type="PROSITE" id="PS51186">
    <property type="entry name" value="GNAT"/>
    <property type="match status" value="1"/>
</dbReference>
<dbReference type="PANTHER" id="PTHR43415">
    <property type="entry name" value="SPERMIDINE N(1)-ACETYLTRANSFERASE"/>
    <property type="match status" value="1"/>
</dbReference>
<name>A0ABW4YF18_9BACL</name>
<dbReference type="Proteomes" id="UP001597362">
    <property type="component" value="Unassembled WGS sequence"/>
</dbReference>